<evidence type="ECO:0000313" key="3">
    <source>
        <dbReference type="Proteomes" id="UP000008022"/>
    </source>
</evidence>
<dbReference type="EnsemblPlants" id="ORUFI02G35490.1">
    <property type="protein sequence ID" value="ORUFI02G35490.1"/>
    <property type="gene ID" value="ORUFI02G35490"/>
</dbReference>
<keyword evidence="3" id="KW-1185">Reference proteome</keyword>
<organism evidence="2 3">
    <name type="scientific">Oryza rufipogon</name>
    <name type="common">Brownbeard rice</name>
    <name type="synonym">Asian wild rice</name>
    <dbReference type="NCBI Taxonomy" id="4529"/>
    <lineage>
        <taxon>Eukaryota</taxon>
        <taxon>Viridiplantae</taxon>
        <taxon>Streptophyta</taxon>
        <taxon>Embryophyta</taxon>
        <taxon>Tracheophyta</taxon>
        <taxon>Spermatophyta</taxon>
        <taxon>Magnoliopsida</taxon>
        <taxon>Liliopsida</taxon>
        <taxon>Poales</taxon>
        <taxon>Poaceae</taxon>
        <taxon>BOP clade</taxon>
        <taxon>Oryzoideae</taxon>
        <taxon>Oryzeae</taxon>
        <taxon>Oryzinae</taxon>
        <taxon>Oryza</taxon>
    </lineage>
</organism>
<dbReference type="HOGENOM" id="CLU_2501890_0_0_1"/>
<sequence length="86" mass="9196">MAESICRRGRPAHELEVEAIASAACRRGPPLTNAGTARSRGSGGGHKLTATVITWTSGLKTCAQPAKEVRTNMRKTKIEQDGEARH</sequence>
<name>A0A0E0NLF6_ORYRU</name>
<evidence type="ECO:0000313" key="2">
    <source>
        <dbReference type="EnsemblPlants" id="ORUFI02G35490.1"/>
    </source>
</evidence>
<feature type="region of interest" description="Disordered" evidence="1">
    <location>
        <begin position="26"/>
        <end position="47"/>
    </location>
</feature>
<reference evidence="3" key="1">
    <citation type="submission" date="2013-06" db="EMBL/GenBank/DDBJ databases">
        <authorList>
            <person name="Zhao Q."/>
        </authorList>
    </citation>
    <scope>NUCLEOTIDE SEQUENCE</scope>
    <source>
        <strain evidence="3">cv. W1943</strain>
    </source>
</reference>
<accession>A0A0E0NLF6</accession>
<protein>
    <submittedName>
        <fullName evidence="2">Uncharacterized protein</fullName>
    </submittedName>
</protein>
<dbReference type="Proteomes" id="UP000008022">
    <property type="component" value="Unassembled WGS sequence"/>
</dbReference>
<dbReference type="Gramene" id="ORUFI02G35490.1">
    <property type="protein sequence ID" value="ORUFI02G35490.1"/>
    <property type="gene ID" value="ORUFI02G35490"/>
</dbReference>
<reference evidence="2" key="2">
    <citation type="submission" date="2015-06" db="UniProtKB">
        <authorList>
            <consortium name="EnsemblPlants"/>
        </authorList>
    </citation>
    <scope>IDENTIFICATION</scope>
</reference>
<proteinExistence type="predicted"/>
<dbReference type="AlphaFoldDB" id="A0A0E0NLF6"/>
<evidence type="ECO:0000256" key="1">
    <source>
        <dbReference type="SAM" id="MobiDB-lite"/>
    </source>
</evidence>